<feature type="domain" description="Helicase-associated" evidence="2">
    <location>
        <begin position="298"/>
        <end position="359"/>
    </location>
</feature>
<evidence type="ECO:0000259" key="2">
    <source>
        <dbReference type="Pfam" id="PF03457"/>
    </source>
</evidence>
<keyword evidence="3" id="KW-0067">ATP-binding</keyword>
<gene>
    <name evidence="3" type="ORF">SEMRO_266_G103260.1</name>
</gene>
<accession>A0A9N8DNW0</accession>
<evidence type="ECO:0000313" key="4">
    <source>
        <dbReference type="Proteomes" id="UP001153069"/>
    </source>
</evidence>
<organism evidence="3 4">
    <name type="scientific">Seminavis robusta</name>
    <dbReference type="NCBI Taxonomy" id="568900"/>
    <lineage>
        <taxon>Eukaryota</taxon>
        <taxon>Sar</taxon>
        <taxon>Stramenopiles</taxon>
        <taxon>Ochrophyta</taxon>
        <taxon>Bacillariophyta</taxon>
        <taxon>Bacillariophyceae</taxon>
        <taxon>Bacillariophycidae</taxon>
        <taxon>Naviculales</taxon>
        <taxon>Naviculaceae</taxon>
        <taxon>Seminavis</taxon>
    </lineage>
</organism>
<evidence type="ECO:0000256" key="1">
    <source>
        <dbReference type="SAM" id="MobiDB-lite"/>
    </source>
</evidence>
<keyword evidence="3" id="KW-0378">Hydrolase</keyword>
<dbReference type="AlphaFoldDB" id="A0A9N8DNW0"/>
<feature type="compositionally biased region" description="Basic and acidic residues" evidence="1">
    <location>
        <begin position="684"/>
        <end position="693"/>
    </location>
</feature>
<feature type="domain" description="Helicase-associated" evidence="2">
    <location>
        <begin position="371"/>
        <end position="427"/>
    </location>
</feature>
<dbReference type="Proteomes" id="UP001153069">
    <property type="component" value="Unassembled WGS sequence"/>
</dbReference>
<dbReference type="InterPro" id="IPR005114">
    <property type="entry name" value="Helicase_assoc"/>
</dbReference>
<feature type="compositionally biased region" description="Low complexity" evidence="1">
    <location>
        <begin position="270"/>
        <end position="294"/>
    </location>
</feature>
<dbReference type="Pfam" id="PF03457">
    <property type="entry name" value="HA"/>
    <property type="match status" value="4"/>
</dbReference>
<dbReference type="Gene3D" id="6.10.140.530">
    <property type="match status" value="4"/>
</dbReference>
<feature type="region of interest" description="Disordered" evidence="1">
    <location>
        <begin position="667"/>
        <end position="736"/>
    </location>
</feature>
<dbReference type="PANTHER" id="PTHR33418">
    <property type="entry name" value="HELICASE-ASSOCIATED"/>
    <property type="match status" value="1"/>
</dbReference>
<comment type="caution">
    <text evidence="3">The sequence shown here is derived from an EMBL/GenBank/DDBJ whole genome shotgun (WGS) entry which is preliminary data.</text>
</comment>
<feature type="domain" description="Helicase-associated" evidence="2">
    <location>
        <begin position="196"/>
        <end position="261"/>
    </location>
</feature>
<feature type="compositionally biased region" description="Polar residues" evidence="1">
    <location>
        <begin position="508"/>
        <end position="520"/>
    </location>
</feature>
<reference evidence="3" key="1">
    <citation type="submission" date="2020-06" db="EMBL/GenBank/DDBJ databases">
        <authorList>
            <consortium name="Plant Systems Biology data submission"/>
        </authorList>
    </citation>
    <scope>NUCLEOTIDE SEQUENCE</scope>
    <source>
        <strain evidence="3">D6</strain>
    </source>
</reference>
<protein>
    <submittedName>
        <fullName evidence="3">Helicase</fullName>
    </submittedName>
</protein>
<dbReference type="OrthoDB" id="66498at2759"/>
<feature type="region of interest" description="Disordered" evidence="1">
    <location>
        <begin position="270"/>
        <end position="298"/>
    </location>
</feature>
<feature type="compositionally biased region" description="Polar residues" evidence="1">
    <location>
        <begin position="671"/>
        <end position="682"/>
    </location>
</feature>
<keyword evidence="3" id="KW-0347">Helicase</keyword>
<dbReference type="PANTHER" id="PTHR33418:SF1">
    <property type="entry name" value="HELICASE-ASSOCIATED DOMAIN-CONTAINING PROTEIN"/>
    <property type="match status" value="1"/>
</dbReference>
<dbReference type="GO" id="GO:0004386">
    <property type="term" value="F:helicase activity"/>
    <property type="evidence" value="ECO:0007669"/>
    <property type="project" value="UniProtKB-KW"/>
</dbReference>
<keyword evidence="3" id="KW-0547">Nucleotide-binding</keyword>
<dbReference type="EMBL" id="CAICTM010000265">
    <property type="protein sequence ID" value="CAB9506432.1"/>
    <property type="molecule type" value="Genomic_DNA"/>
</dbReference>
<feature type="compositionally biased region" description="Polar residues" evidence="1">
    <location>
        <begin position="707"/>
        <end position="723"/>
    </location>
</feature>
<feature type="region of interest" description="Disordered" evidence="1">
    <location>
        <begin position="495"/>
        <end position="546"/>
    </location>
</feature>
<evidence type="ECO:0000313" key="3">
    <source>
        <dbReference type="EMBL" id="CAB9506432.1"/>
    </source>
</evidence>
<keyword evidence="4" id="KW-1185">Reference proteome</keyword>
<feature type="domain" description="Helicase-associated" evidence="2">
    <location>
        <begin position="129"/>
        <end position="187"/>
    </location>
</feature>
<proteinExistence type="predicted"/>
<feature type="region of interest" description="Disordered" evidence="1">
    <location>
        <begin position="1"/>
        <end position="27"/>
    </location>
</feature>
<name>A0A9N8DNW0_9STRA</name>
<sequence>MASLVVAEDNNNHDEDKPGSSSRRSTTIWHDSHVQRFAEHGKKGWKCLWCNLSFLGEPNATKCLAHLTRSAGKHIKLCTCATIPADKFAHYRHLQLDLENRRRRKDGQPEIGLEELPTPVATDKQVGPRTWADSLELLRAYKEEHGDCNIPKSYQKDKALGEWVVKQRQNQRKLLPEQRKQMEDLGFNFESRQEQQDRKWDAMLEETKAYKEKHGHFKIPAKATKDEKLKVLSRWMNYQRQHYKKKNLELSRVEKLNSIGFDWRADTTRATANTKKTTTSNSNDGNNSNNNNNKNHGHEAQWKENYDKLAQFHKEHGHCNLLTTHSDKSLYFWLKRQRNAFHKNQLRDDRKELLDQIGVAWDPKGEEALQNAWNVQFERLLEYGKEHGTVAVPHRYAPHTLGTWVASQKRFFRDGVIDPDRARRLLDAGLPIVVENEQSWNSRYERIKALDGSAWQDVPKHADLEKWGRLQLILEERNKLAADRRSKLEAIGFCNNERPQSPVGPKATTINSVLPTSKPQATAIPTADAEKEHESTPDLAGTNSNAPRATNVIMESSSAILVDTAVVEQPIDPAHNPPAAPTHVAALAAATAPDQPTAPNAEPDPVADLPAIVDQAVITLERYPDSPQAPALEKAQQKVELTTDPAAMESTDGDNPVGIKVAATTEEEAANNQKRTWQQSFEVPQEHKEEHRTCTLPSAYPEDPTLVQGSKKQCTSNPQLPSEQNDKLEGIGFVSI</sequence>